<dbReference type="EMBL" id="KZ678375">
    <property type="protein sequence ID" value="PSS03394.1"/>
    <property type="molecule type" value="Genomic_DNA"/>
</dbReference>
<dbReference type="Proteomes" id="UP000241462">
    <property type="component" value="Unassembled WGS sequence"/>
</dbReference>
<accession>A0A2T3ALY3</accession>
<organism evidence="2 3">
    <name type="scientific">Coniella lustricola</name>
    <dbReference type="NCBI Taxonomy" id="2025994"/>
    <lineage>
        <taxon>Eukaryota</taxon>
        <taxon>Fungi</taxon>
        <taxon>Dikarya</taxon>
        <taxon>Ascomycota</taxon>
        <taxon>Pezizomycotina</taxon>
        <taxon>Sordariomycetes</taxon>
        <taxon>Sordariomycetidae</taxon>
        <taxon>Diaporthales</taxon>
        <taxon>Schizoparmaceae</taxon>
        <taxon>Coniella</taxon>
    </lineage>
</organism>
<dbReference type="InParanoid" id="A0A2T3ALY3"/>
<evidence type="ECO:0000256" key="1">
    <source>
        <dbReference type="SAM" id="Phobius"/>
    </source>
</evidence>
<keyword evidence="1" id="KW-1133">Transmembrane helix</keyword>
<keyword evidence="1" id="KW-0812">Transmembrane</keyword>
<feature type="transmembrane region" description="Helical" evidence="1">
    <location>
        <begin position="118"/>
        <end position="143"/>
    </location>
</feature>
<sequence length="167" mass="18219">MSVCGVPFDRTPTLPLQLHQATFPARPPMALNDVLCKLNATLTMSQTRQSYHWKLLACNEVAKCNAVSRYLGSGSGSAPVCWTNKKPPVGGNLYVNPKMQEGSWWSEIVACLGNLAQLSFGILGFVCLSYVCLCIQVASGLFGRHELDSMISKFGGGWFMAKSVFLH</sequence>
<gene>
    <name evidence="2" type="ORF">BD289DRAFT_192933</name>
</gene>
<evidence type="ECO:0000313" key="2">
    <source>
        <dbReference type="EMBL" id="PSS03394.1"/>
    </source>
</evidence>
<dbReference type="AlphaFoldDB" id="A0A2T3ALY3"/>
<protein>
    <submittedName>
        <fullName evidence="2">Uncharacterized protein</fullName>
    </submittedName>
</protein>
<keyword evidence="3" id="KW-1185">Reference proteome</keyword>
<evidence type="ECO:0000313" key="3">
    <source>
        <dbReference type="Proteomes" id="UP000241462"/>
    </source>
</evidence>
<keyword evidence="1" id="KW-0472">Membrane</keyword>
<name>A0A2T3ALY3_9PEZI</name>
<reference evidence="2 3" key="1">
    <citation type="journal article" date="2018" name="Mycol. Prog.">
        <title>Coniella lustricola, a new species from submerged detritus.</title>
        <authorList>
            <person name="Raudabaugh D.B."/>
            <person name="Iturriaga T."/>
            <person name="Carver A."/>
            <person name="Mondo S."/>
            <person name="Pangilinan J."/>
            <person name="Lipzen A."/>
            <person name="He G."/>
            <person name="Amirebrahimi M."/>
            <person name="Grigoriev I.V."/>
            <person name="Miller A.N."/>
        </authorList>
    </citation>
    <scope>NUCLEOTIDE SEQUENCE [LARGE SCALE GENOMIC DNA]</scope>
    <source>
        <strain evidence="2 3">B22-T-1</strain>
    </source>
</reference>
<proteinExistence type="predicted"/>